<dbReference type="RefSeq" id="WP_011074462.1">
    <property type="nucleotide sequence ID" value="NC_004349.1"/>
</dbReference>
<dbReference type="Proteomes" id="UP000008186">
    <property type="component" value="Plasmid megaplasmid"/>
</dbReference>
<dbReference type="EMBL" id="AE014300">
    <property type="protein sequence ID" value="ABI26436.1"/>
    <property type="molecule type" value="Genomic_DNA"/>
</dbReference>
<sequence>MLRKFSLITYFLASTVLASDVGDHKAGIWSIESAQDMTRWIIIHNIESDANTAVFHIEVIGRKHGHAVWQIERLVHHMAITEKALKASVKIPLKSGAVYPESFNHAYLSWQKENNGMGGAICDTSVIECF</sequence>
<dbReference type="HOGENOM" id="CLU_1883953_0_0_6"/>
<dbReference type="Pfam" id="PF16985">
    <property type="entry name" value="DUF5086"/>
    <property type="match status" value="1"/>
</dbReference>
<name>Q0KHM3_SHEON</name>
<gene>
    <name evidence="1" type="ordered locus">SO_A0184</name>
</gene>
<organism evidence="1 2">
    <name type="scientific">Shewanella oneidensis (strain ATCC 700550 / JCM 31522 / CIP 106686 / LMG 19005 / NCIMB 14063 / MR-1)</name>
    <dbReference type="NCBI Taxonomy" id="211586"/>
    <lineage>
        <taxon>Bacteria</taxon>
        <taxon>Pseudomonadati</taxon>
        <taxon>Pseudomonadota</taxon>
        <taxon>Gammaproteobacteria</taxon>
        <taxon>Alteromonadales</taxon>
        <taxon>Shewanellaceae</taxon>
        <taxon>Shewanella</taxon>
    </lineage>
</organism>
<proteinExistence type="predicted"/>
<geneLocation type="plasmid" evidence="1 2">
    <name>megaplasmid</name>
</geneLocation>
<protein>
    <submittedName>
        <fullName evidence="1">Uncharacterized protein</fullName>
    </submittedName>
</protein>
<dbReference type="InterPro" id="IPR044935">
    <property type="entry name" value="DUF5086_sf"/>
</dbReference>
<accession>Q0KHM3</accession>
<keyword evidence="1" id="KW-0614">Plasmid</keyword>
<evidence type="ECO:0000313" key="2">
    <source>
        <dbReference type="Proteomes" id="UP000008186"/>
    </source>
</evidence>
<dbReference type="AlphaFoldDB" id="Q0KHM3"/>
<reference evidence="1 2" key="1">
    <citation type="journal article" date="2002" name="Nat. Biotechnol.">
        <title>Genome sequence of the dissimilatory metal ion-reducing bacterium Shewanella oneidensis.</title>
        <authorList>
            <person name="Heidelberg J.F."/>
            <person name="Paulsen I.T."/>
            <person name="Nelson K.E."/>
            <person name="Gaidos E.J."/>
            <person name="Nelson W.C."/>
            <person name="Read T.D."/>
            <person name="Eisen J.A."/>
            <person name="Seshadri R."/>
            <person name="Ward N."/>
            <person name="Methe B."/>
            <person name="Clayton R.A."/>
            <person name="Meyer T."/>
            <person name="Tsapin A."/>
            <person name="Scott J."/>
            <person name="Beanan M."/>
            <person name="Brinkac L."/>
            <person name="Daugherty S."/>
            <person name="DeBoy R.T."/>
            <person name="Dodson R.J."/>
            <person name="Durkin A.S."/>
            <person name="Haft D.H."/>
            <person name="Kolonay J.F."/>
            <person name="Madupu R."/>
            <person name="Peterson J.D."/>
            <person name="Umayam L.A."/>
            <person name="White O."/>
            <person name="Wolf A.M."/>
            <person name="Vamathevan J."/>
            <person name="Weidman J."/>
            <person name="Impraim M."/>
            <person name="Lee K."/>
            <person name="Berry K."/>
            <person name="Lee C."/>
            <person name="Mueller J."/>
            <person name="Khouri H."/>
            <person name="Gill J."/>
            <person name="Utterback T.R."/>
            <person name="McDonald L.A."/>
            <person name="Feldblyum T.V."/>
            <person name="Smith H.O."/>
            <person name="Venter J.C."/>
            <person name="Nealson K.H."/>
            <person name="Fraser C.M."/>
        </authorList>
    </citation>
    <scope>NUCLEOTIDE SEQUENCE [LARGE SCALE GENOMIC DNA]</scope>
    <source>
        <strain evidence="2">ATCC 700550 / JCM 31522 / CIP 106686 / LMG 19005 / NCIMB 14063 / MR-1</strain>
    </source>
</reference>
<dbReference type="InterPro" id="IPR031561">
    <property type="entry name" value="DUF5086"/>
</dbReference>
<dbReference type="OrthoDB" id="7064516at2"/>
<keyword evidence="2" id="KW-1185">Reference proteome</keyword>
<evidence type="ECO:0000313" key="1">
    <source>
        <dbReference type="EMBL" id="ABI26436.1"/>
    </source>
</evidence>
<dbReference type="Gene3D" id="3.90.70.190">
    <property type="entry name" value="Domain of unknown function (DUF5086)"/>
    <property type="match status" value="1"/>
</dbReference>
<dbReference type="KEGG" id="son:SO_A0184"/>
<dbReference type="BioCyc" id="SONE211586:G1GMP-4560-MONOMER"/>